<organism evidence="1 2">
    <name type="scientific">Halorientalis regularis</name>
    <dbReference type="NCBI Taxonomy" id="660518"/>
    <lineage>
        <taxon>Archaea</taxon>
        <taxon>Methanobacteriati</taxon>
        <taxon>Methanobacteriota</taxon>
        <taxon>Stenosarchaea group</taxon>
        <taxon>Halobacteria</taxon>
        <taxon>Halobacteriales</taxon>
        <taxon>Haloarculaceae</taxon>
        <taxon>Halorientalis</taxon>
    </lineage>
</organism>
<dbReference type="RefSeq" id="WP_175452841.1">
    <property type="nucleotide sequence ID" value="NZ_FNBK01000007.1"/>
</dbReference>
<dbReference type="EMBL" id="FNBK01000007">
    <property type="protein sequence ID" value="SDF53234.1"/>
    <property type="molecule type" value="Genomic_DNA"/>
</dbReference>
<dbReference type="STRING" id="660518.SAMN05216218_10732"/>
<evidence type="ECO:0000313" key="2">
    <source>
        <dbReference type="Proteomes" id="UP000199076"/>
    </source>
</evidence>
<protein>
    <submittedName>
        <fullName evidence="1">Uncharacterized protein</fullName>
    </submittedName>
</protein>
<dbReference type="AlphaFoldDB" id="A0A1G7LV28"/>
<evidence type="ECO:0000313" key="1">
    <source>
        <dbReference type="EMBL" id="SDF53234.1"/>
    </source>
</evidence>
<sequence length="54" mass="6155">MREDTERRCTGFEVGNGDYIVCNPDNAHAWIRSDTVVALDGEVEQERDSSTRPR</sequence>
<accession>A0A1G7LV28</accession>
<gene>
    <name evidence="1" type="ORF">SAMN05216218_10732</name>
</gene>
<dbReference type="OrthoDB" id="226005at2157"/>
<reference evidence="2" key="1">
    <citation type="submission" date="2016-10" db="EMBL/GenBank/DDBJ databases">
        <authorList>
            <person name="Varghese N."/>
            <person name="Submissions S."/>
        </authorList>
    </citation>
    <scope>NUCLEOTIDE SEQUENCE [LARGE SCALE GENOMIC DNA]</scope>
    <source>
        <strain evidence="2">IBRC-M 10760</strain>
    </source>
</reference>
<dbReference type="Proteomes" id="UP000199076">
    <property type="component" value="Unassembled WGS sequence"/>
</dbReference>
<name>A0A1G7LV28_9EURY</name>
<keyword evidence="2" id="KW-1185">Reference proteome</keyword>
<proteinExistence type="predicted"/>